<dbReference type="PANTHER" id="PTHR42924:SF3">
    <property type="entry name" value="POLYMERASE_HISTIDINOL PHOSPHATASE N-TERMINAL DOMAIN-CONTAINING PROTEIN"/>
    <property type="match status" value="1"/>
</dbReference>
<organism evidence="2 3">
    <name type="scientific">Pectinatus haikarae</name>
    <dbReference type="NCBI Taxonomy" id="349096"/>
    <lineage>
        <taxon>Bacteria</taxon>
        <taxon>Bacillati</taxon>
        <taxon>Bacillota</taxon>
        <taxon>Negativicutes</taxon>
        <taxon>Selenomonadales</taxon>
        <taxon>Selenomonadaceae</taxon>
        <taxon>Pectinatus</taxon>
    </lineage>
</organism>
<dbReference type="RefSeq" id="WP_196605491.1">
    <property type="nucleotide sequence ID" value="NZ_CP116940.1"/>
</dbReference>
<dbReference type="Pfam" id="PF02811">
    <property type="entry name" value="PHP"/>
    <property type="match status" value="1"/>
</dbReference>
<dbReference type="SUPFAM" id="SSF89550">
    <property type="entry name" value="PHP domain-like"/>
    <property type="match status" value="1"/>
</dbReference>
<comment type="caution">
    <text evidence="2">The sequence shown here is derived from an EMBL/GenBank/DDBJ whole genome shotgun (WGS) entry which is preliminary data.</text>
</comment>
<dbReference type="InterPro" id="IPR016195">
    <property type="entry name" value="Pol/histidinol_Pase-like"/>
</dbReference>
<dbReference type="SMART" id="SM00481">
    <property type="entry name" value="POLIIIAc"/>
    <property type="match status" value="1"/>
</dbReference>
<dbReference type="InterPro" id="IPR004013">
    <property type="entry name" value="PHP_dom"/>
</dbReference>
<gene>
    <name evidence="2" type="ORF">J2S01_001957</name>
</gene>
<dbReference type="PANTHER" id="PTHR42924">
    <property type="entry name" value="EXONUCLEASE"/>
    <property type="match status" value="1"/>
</dbReference>
<dbReference type="Gene3D" id="1.10.150.650">
    <property type="match status" value="1"/>
</dbReference>
<dbReference type="CDD" id="cd07438">
    <property type="entry name" value="PHP_HisPPase_AMP"/>
    <property type="match status" value="1"/>
</dbReference>
<dbReference type="Gene3D" id="3.20.20.140">
    <property type="entry name" value="Metal-dependent hydrolases"/>
    <property type="match status" value="1"/>
</dbReference>
<dbReference type="Proteomes" id="UP001239167">
    <property type="component" value="Unassembled WGS sequence"/>
</dbReference>
<dbReference type="InterPro" id="IPR003141">
    <property type="entry name" value="Pol/His_phosphatase_N"/>
</dbReference>
<protein>
    <submittedName>
        <fullName evidence="2">Metal-dependent phosphoesterase TrpH</fullName>
    </submittedName>
</protein>
<sequence length="287" mass="32441">MKFIDLHVHSTMSDGSYTPRELVQLAKKRGVSAITLSDHDTIDGINEAAQEALCSGVEFIPGMEVSIDYRNRKLHAVALGFDYNHPAFKSLYKNIRAHKENQMERVIDRIREKGVDISLEKVRPFVYGEKMERYAIMRYMTTLHLTDTMQELWDTYLNPTIQELGLNKNIGIAEAAEGIHQAGGVLSLAHFHKLIGLMGMSRREQENAIAELHGMGLDGMEQYYTNYSEDDKAFAAAMIEKYDLLPTGGSDFHGKNRIGVELGTGTDDNLCIPYELYENILRHCGKH</sequence>
<name>A0ABT9Y8R1_9FIRM</name>
<reference evidence="2 3" key="1">
    <citation type="submission" date="2023-07" db="EMBL/GenBank/DDBJ databases">
        <title>Genomic Encyclopedia of Type Strains, Phase IV (KMG-IV): sequencing the most valuable type-strain genomes for metagenomic binning, comparative biology and taxonomic classification.</title>
        <authorList>
            <person name="Goeker M."/>
        </authorList>
    </citation>
    <scope>NUCLEOTIDE SEQUENCE [LARGE SCALE GENOMIC DNA]</scope>
    <source>
        <strain evidence="2 3">DSM 16980</strain>
    </source>
</reference>
<dbReference type="InterPro" id="IPR052018">
    <property type="entry name" value="PHP_domain"/>
</dbReference>
<accession>A0ABT9Y8R1</accession>
<proteinExistence type="predicted"/>
<evidence type="ECO:0000259" key="1">
    <source>
        <dbReference type="SMART" id="SM00481"/>
    </source>
</evidence>
<evidence type="ECO:0000313" key="3">
    <source>
        <dbReference type="Proteomes" id="UP001239167"/>
    </source>
</evidence>
<feature type="domain" description="Polymerase/histidinol phosphatase N-terminal" evidence="1">
    <location>
        <begin position="4"/>
        <end position="69"/>
    </location>
</feature>
<keyword evidence="3" id="KW-1185">Reference proteome</keyword>
<dbReference type="EMBL" id="JAUSUE010000014">
    <property type="protein sequence ID" value="MDQ0204229.1"/>
    <property type="molecule type" value="Genomic_DNA"/>
</dbReference>
<evidence type="ECO:0000313" key="2">
    <source>
        <dbReference type="EMBL" id="MDQ0204229.1"/>
    </source>
</evidence>